<sequence length="140" mass="15988">MNRMLCEPYSADEVVKSISHMSPFKSPGPDATRIKPFMNSIIFDTQSAFIPGRLITDNILVTYELNHFLKAKTGGQKEFAEIKIDMSKAYDRVEWPFLESMLCRLGFQSRLVVSNILSRFEAASAKQVSIMQNDKKERCD</sequence>
<reference evidence="1" key="1">
    <citation type="submission" date="2020-06" db="EMBL/GenBank/DDBJ databases">
        <authorList>
            <person name="Li T."/>
            <person name="Hu X."/>
            <person name="Zhang T."/>
            <person name="Song X."/>
            <person name="Zhang H."/>
            <person name="Dai N."/>
            <person name="Sheng W."/>
            <person name="Hou X."/>
            <person name="Wei L."/>
        </authorList>
    </citation>
    <scope>NUCLEOTIDE SEQUENCE</scope>
    <source>
        <strain evidence="1">G02</strain>
        <tissue evidence="1">Leaf</tissue>
    </source>
</reference>
<accession>A0AAW2SLT4</accession>
<dbReference type="EMBL" id="JACGWJ010000010">
    <property type="protein sequence ID" value="KAL0392688.1"/>
    <property type="molecule type" value="Genomic_DNA"/>
</dbReference>
<comment type="caution">
    <text evidence="1">The sequence shown here is derived from an EMBL/GenBank/DDBJ whole genome shotgun (WGS) entry which is preliminary data.</text>
</comment>
<evidence type="ECO:0000313" key="1">
    <source>
        <dbReference type="EMBL" id="KAL0392688.1"/>
    </source>
</evidence>
<name>A0AAW2SLT4_SESRA</name>
<organism evidence="1">
    <name type="scientific">Sesamum radiatum</name>
    <name type="common">Black benniseed</name>
    <dbReference type="NCBI Taxonomy" id="300843"/>
    <lineage>
        <taxon>Eukaryota</taxon>
        <taxon>Viridiplantae</taxon>
        <taxon>Streptophyta</taxon>
        <taxon>Embryophyta</taxon>
        <taxon>Tracheophyta</taxon>
        <taxon>Spermatophyta</taxon>
        <taxon>Magnoliopsida</taxon>
        <taxon>eudicotyledons</taxon>
        <taxon>Gunneridae</taxon>
        <taxon>Pentapetalae</taxon>
        <taxon>asterids</taxon>
        <taxon>lamiids</taxon>
        <taxon>Lamiales</taxon>
        <taxon>Pedaliaceae</taxon>
        <taxon>Sesamum</taxon>
    </lineage>
</organism>
<proteinExistence type="predicted"/>
<reference evidence="1" key="2">
    <citation type="journal article" date="2024" name="Plant">
        <title>Genomic evolution and insights into agronomic trait innovations of Sesamum species.</title>
        <authorList>
            <person name="Miao H."/>
            <person name="Wang L."/>
            <person name="Qu L."/>
            <person name="Liu H."/>
            <person name="Sun Y."/>
            <person name="Le M."/>
            <person name="Wang Q."/>
            <person name="Wei S."/>
            <person name="Zheng Y."/>
            <person name="Lin W."/>
            <person name="Duan Y."/>
            <person name="Cao H."/>
            <person name="Xiong S."/>
            <person name="Wang X."/>
            <person name="Wei L."/>
            <person name="Li C."/>
            <person name="Ma Q."/>
            <person name="Ju M."/>
            <person name="Zhao R."/>
            <person name="Li G."/>
            <person name="Mu C."/>
            <person name="Tian Q."/>
            <person name="Mei H."/>
            <person name="Zhang T."/>
            <person name="Gao T."/>
            <person name="Zhang H."/>
        </authorList>
    </citation>
    <scope>NUCLEOTIDE SEQUENCE</scope>
    <source>
        <strain evidence="1">G02</strain>
    </source>
</reference>
<protein>
    <recommendedName>
        <fullName evidence="2">Reverse transcriptase</fullName>
    </recommendedName>
</protein>
<dbReference type="PANTHER" id="PTHR46890:SF48">
    <property type="entry name" value="RNA-DIRECTED DNA POLYMERASE"/>
    <property type="match status" value="1"/>
</dbReference>
<gene>
    <name evidence="1" type="ORF">Sradi_2491600</name>
</gene>
<dbReference type="PANTHER" id="PTHR46890">
    <property type="entry name" value="NON-LTR RETROLELEMENT REVERSE TRANSCRIPTASE-LIKE PROTEIN-RELATED"/>
    <property type="match status" value="1"/>
</dbReference>
<dbReference type="AlphaFoldDB" id="A0AAW2SLT4"/>
<dbReference type="InterPro" id="IPR052343">
    <property type="entry name" value="Retrotransposon-Effector_Assoc"/>
</dbReference>
<evidence type="ECO:0008006" key="2">
    <source>
        <dbReference type="Google" id="ProtNLM"/>
    </source>
</evidence>